<dbReference type="Proteomes" id="UP000092445">
    <property type="component" value="Unassembled WGS sequence"/>
</dbReference>
<dbReference type="VEuPathDB" id="VectorBase:GPAI037944"/>
<protein>
    <submittedName>
        <fullName evidence="1">Uncharacterized protein</fullName>
    </submittedName>
</protein>
<reference evidence="1" key="2">
    <citation type="submission" date="2020-05" db="UniProtKB">
        <authorList>
            <consortium name="EnsemblMetazoa"/>
        </authorList>
    </citation>
    <scope>IDENTIFICATION</scope>
    <source>
        <strain evidence="1">IAEA</strain>
    </source>
</reference>
<name>A0A1B0A8U5_GLOPL</name>
<accession>A0A1B0A8U5</accession>
<dbReference type="AlphaFoldDB" id="A0A1B0A8U5"/>
<reference evidence="2" key="1">
    <citation type="submission" date="2014-03" db="EMBL/GenBank/DDBJ databases">
        <authorList>
            <person name="Aksoy S."/>
            <person name="Warren W."/>
            <person name="Wilson R.K."/>
        </authorList>
    </citation>
    <scope>NUCLEOTIDE SEQUENCE [LARGE SCALE GENOMIC DNA]</scope>
    <source>
        <strain evidence="2">IAEA</strain>
    </source>
</reference>
<organism evidence="1 2">
    <name type="scientific">Glossina pallidipes</name>
    <name type="common">Tsetse fly</name>
    <dbReference type="NCBI Taxonomy" id="7398"/>
    <lineage>
        <taxon>Eukaryota</taxon>
        <taxon>Metazoa</taxon>
        <taxon>Ecdysozoa</taxon>
        <taxon>Arthropoda</taxon>
        <taxon>Hexapoda</taxon>
        <taxon>Insecta</taxon>
        <taxon>Pterygota</taxon>
        <taxon>Neoptera</taxon>
        <taxon>Endopterygota</taxon>
        <taxon>Diptera</taxon>
        <taxon>Brachycera</taxon>
        <taxon>Muscomorpha</taxon>
        <taxon>Hippoboscoidea</taxon>
        <taxon>Glossinidae</taxon>
        <taxon>Glossina</taxon>
    </lineage>
</organism>
<dbReference type="EnsemblMetazoa" id="GPAI037944-RA">
    <property type="protein sequence ID" value="GPAI037944-PA"/>
    <property type="gene ID" value="GPAI037944"/>
</dbReference>
<proteinExistence type="predicted"/>
<evidence type="ECO:0000313" key="1">
    <source>
        <dbReference type="EnsemblMetazoa" id="GPAI037944-PA"/>
    </source>
</evidence>
<evidence type="ECO:0000313" key="2">
    <source>
        <dbReference type="Proteomes" id="UP000092445"/>
    </source>
</evidence>
<sequence>MTYILTNIRPVVVWPDMSSPAQSLASVIKVPSNSCLFLAFCSFCLASLGPKSGSLRQHTNANARHSNTMNNPTRNVIMLDSKKHQYFRTLRHSSASNGESVESSTTDSIVTATAGASPANYIANAFINNVSRRHKCCQQNKSIRIPEAEAHITCLVVASNMEIVWHDN</sequence>
<keyword evidence="2" id="KW-1185">Reference proteome</keyword>